<proteinExistence type="predicted"/>
<dbReference type="GeneID" id="54346375"/>
<protein>
    <submittedName>
        <fullName evidence="1">Uncharacterized protein</fullName>
    </submittedName>
</protein>
<evidence type="ECO:0000313" key="2">
    <source>
        <dbReference type="Proteomes" id="UP000800082"/>
    </source>
</evidence>
<name>A0A6A5RHP5_9PLEO</name>
<sequence length="168" mass="19172">MSTILLHNIPGYPLYGSSRRCTRGLRPRFRLQETTANLRRHAFGDLWLRSTTIGRLAVTKDNVGLAGTEDHPLWLPSNLAEAATFLRLPSCQALSLQVLQGDRSFTICRLLKYIDCQSLTNHHFEDGFAYQKTGGRYVYYHRASDICPYWNFRGVLHHATSHEGHCLP</sequence>
<reference evidence="1" key="1">
    <citation type="journal article" date="2020" name="Stud. Mycol.">
        <title>101 Dothideomycetes genomes: a test case for predicting lifestyles and emergence of pathogens.</title>
        <authorList>
            <person name="Haridas S."/>
            <person name="Albert R."/>
            <person name="Binder M."/>
            <person name="Bloem J."/>
            <person name="Labutti K."/>
            <person name="Salamov A."/>
            <person name="Andreopoulos B."/>
            <person name="Baker S."/>
            <person name="Barry K."/>
            <person name="Bills G."/>
            <person name="Bluhm B."/>
            <person name="Cannon C."/>
            <person name="Castanera R."/>
            <person name="Culley D."/>
            <person name="Daum C."/>
            <person name="Ezra D."/>
            <person name="Gonzalez J."/>
            <person name="Henrissat B."/>
            <person name="Kuo A."/>
            <person name="Liang C."/>
            <person name="Lipzen A."/>
            <person name="Lutzoni F."/>
            <person name="Magnuson J."/>
            <person name="Mondo S."/>
            <person name="Nolan M."/>
            <person name="Ohm R."/>
            <person name="Pangilinan J."/>
            <person name="Park H.-J."/>
            <person name="Ramirez L."/>
            <person name="Alfaro M."/>
            <person name="Sun H."/>
            <person name="Tritt A."/>
            <person name="Yoshinaga Y."/>
            <person name="Zwiers L.-H."/>
            <person name="Turgeon B."/>
            <person name="Goodwin S."/>
            <person name="Spatafora J."/>
            <person name="Crous P."/>
            <person name="Grigoriev I."/>
        </authorList>
    </citation>
    <scope>NUCLEOTIDE SEQUENCE</scope>
    <source>
        <strain evidence="1">CBS 183.55</strain>
    </source>
</reference>
<dbReference type="AlphaFoldDB" id="A0A6A5RHP5"/>
<evidence type="ECO:0000313" key="1">
    <source>
        <dbReference type="EMBL" id="KAF1925127.1"/>
    </source>
</evidence>
<organism evidence="1 2">
    <name type="scientific">Didymella exigua CBS 183.55</name>
    <dbReference type="NCBI Taxonomy" id="1150837"/>
    <lineage>
        <taxon>Eukaryota</taxon>
        <taxon>Fungi</taxon>
        <taxon>Dikarya</taxon>
        <taxon>Ascomycota</taxon>
        <taxon>Pezizomycotina</taxon>
        <taxon>Dothideomycetes</taxon>
        <taxon>Pleosporomycetidae</taxon>
        <taxon>Pleosporales</taxon>
        <taxon>Pleosporineae</taxon>
        <taxon>Didymellaceae</taxon>
        <taxon>Didymella</taxon>
    </lineage>
</organism>
<gene>
    <name evidence="1" type="ORF">M421DRAFT_265509</name>
</gene>
<accession>A0A6A5RHP5</accession>
<dbReference type="RefSeq" id="XP_033445379.1">
    <property type="nucleotide sequence ID" value="XM_033588728.1"/>
</dbReference>
<keyword evidence="2" id="KW-1185">Reference proteome</keyword>
<dbReference type="EMBL" id="ML978987">
    <property type="protein sequence ID" value="KAF1925127.1"/>
    <property type="molecule type" value="Genomic_DNA"/>
</dbReference>
<dbReference type="Proteomes" id="UP000800082">
    <property type="component" value="Unassembled WGS sequence"/>
</dbReference>